<feature type="compositionally biased region" description="Basic and acidic residues" evidence="1">
    <location>
        <begin position="17"/>
        <end position="39"/>
    </location>
</feature>
<evidence type="ECO:0000313" key="2">
    <source>
        <dbReference type="EMBL" id="KAF6447361.1"/>
    </source>
</evidence>
<dbReference type="EMBL" id="JACASE010000007">
    <property type="protein sequence ID" value="KAF6447361.1"/>
    <property type="molecule type" value="Genomic_DNA"/>
</dbReference>
<accession>A0A7J8FIG3</accession>
<keyword evidence="3" id="KW-1185">Reference proteome</keyword>
<dbReference type="Proteomes" id="UP000593571">
    <property type="component" value="Unassembled WGS sequence"/>
</dbReference>
<dbReference type="AlphaFoldDB" id="A0A7J8FIG3"/>
<evidence type="ECO:0000313" key="3">
    <source>
        <dbReference type="Proteomes" id="UP000593571"/>
    </source>
</evidence>
<gene>
    <name evidence="2" type="ORF">HJG63_011823</name>
</gene>
<organism evidence="2 3">
    <name type="scientific">Rousettus aegyptiacus</name>
    <name type="common">Egyptian fruit bat</name>
    <name type="synonym">Pteropus aegyptiacus</name>
    <dbReference type="NCBI Taxonomy" id="9407"/>
    <lineage>
        <taxon>Eukaryota</taxon>
        <taxon>Metazoa</taxon>
        <taxon>Chordata</taxon>
        <taxon>Craniata</taxon>
        <taxon>Vertebrata</taxon>
        <taxon>Euteleostomi</taxon>
        <taxon>Mammalia</taxon>
        <taxon>Eutheria</taxon>
        <taxon>Laurasiatheria</taxon>
        <taxon>Chiroptera</taxon>
        <taxon>Yinpterochiroptera</taxon>
        <taxon>Pteropodoidea</taxon>
        <taxon>Pteropodidae</taxon>
        <taxon>Rousettinae</taxon>
        <taxon>Rousettus</taxon>
    </lineage>
</organism>
<comment type="caution">
    <text evidence="2">The sequence shown here is derived from an EMBL/GenBank/DDBJ whole genome shotgun (WGS) entry which is preliminary data.</text>
</comment>
<reference evidence="2 3" key="1">
    <citation type="journal article" date="2020" name="Nature">
        <title>Six reference-quality genomes reveal evolution of bat adaptations.</title>
        <authorList>
            <person name="Jebb D."/>
            <person name="Huang Z."/>
            <person name="Pippel M."/>
            <person name="Hughes G.M."/>
            <person name="Lavrichenko K."/>
            <person name="Devanna P."/>
            <person name="Winkler S."/>
            <person name="Jermiin L.S."/>
            <person name="Skirmuntt E.C."/>
            <person name="Katzourakis A."/>
            <person name="Burkitt-Gray L."/>
            <person name="Ray D.A."/>
            <person name="Sullivan K.A.M."/>
            <person name="Roscito J.G."/>
            <person name="Kirilenko B.M."/>
            <person name="Davalos L.M."/>
            <person name="Corthals A.P."/>
            <person name="Power M.L."/>
            <person name="Jones G."/>
            <person name="Ransome R.D."/>
            <person name="Dechmann D.K.N."/>
            <person name="Locatelli A.G."/>
            <person name="Puechmaille S.J."/>
            <person name="Fedrigo O."/>
            <person name="Jarvis E.D."/>
            <person name="Hiller M."/>
            <person name="Vernes S.C."/>
            <person name="Myers E.W."/>
            <person name="Teeling E.C."/>
        </authorList>
    </citation>
    <scope>NUCLEOTIDE SEQUENCE [LARGE SCALE GENOMIC DNA]</scope>
    <source>
        <strain evidence="2">MRouAeg1</strain>
        <tissue evidence="2">Muscle</tissue>
    </source>
</reference>
<feature type="region of interest" description="Disordered" evidence="1">
    <location>
        <begin position="1"/>
        <end position="39"/>
    </location>
</feature>
<proteinExistence type="predicted"/>
<name>A0A7J8FIG3_ROUAE</name>
<protein>
    <submittedName>
        <fullName evidence="2">Uncharacterized protein</fullName>
    </submittedName>
</protein>
<sequence>MVGPERAAWRPQPRGGGETHEDRVHRGRRRAEDDRGDHGMCRDVHMVCRLHEAPTQRPRPQVSEGVGKRRTNQSRSESLKPCVRALQGGLVVPVHSPPSSPDPFVCLPWALQTPRPRPEHPALGLCRAPPLLPVRVHAVGQALTEEGHGGLMVTARARMLQRPLAHLVPLHTGAMGT</sequence>
<evidence type="ECO:0000256" key="1">
    <source>
        <dbReference type="SAM" id="MobiDB-lite"/>
    </source>
</evidence>
<feature type="region of interest" description="Disordered" evidence="1">
    <location>
        <begin position="51"/>
        <end position="78"/>
    </location>
</feature>